<evidence type="ECO:0000256" key="12">
    <source>
        <dbReference type="PIRSR" id="PIRSR619342-50"/>
    </source>
</evidence>
<keyword evidence="6" id="KW-0679">Respiratory chain</keyword>
<feature type="disulfide bond" evidence="12">
    <location>
        <begin position="25"/>
        <end position="58"/>
    </location>
</feature>
<evidence type="ECO:0000256" key="10">
    <source>
        <dbReference type="ARBA" id="ARBA00023136"/>
    </source>
</evidence>
<keyword evidence="8" id="KW-0249">Electron transport</keyword>
<evidence type="ECO:0000256" key="13">
    <source>
        <dbReference type="SAM" id="MobiDB-lite"/>
    </source>
</evidence>
<keyword evidence="7" id="KW-0999">Mitochondrion inner membrane</keyword>
<evidence type="ECO:0000256" key="1">
    <source>
        <dbReference type="ARBA" id="ARBA00003195"/>
    </source>
</evidence>
<dbReference type="GO" id="GO:0005743">
    <property type="term" value="C:mitochondrial inner membrane"/>
    <property type="evidence" value="ECO:0007669"/>
    <property type="project" value="UniProtKB-SubCell"/>
</dbReference>
<keyword evidence="5" id="KW-0813">Transport</keyword>
<gene>
    <name evidence="14" type="primary">ORF117716</name>
    <name evidence="15" type="synonym">ORF117720</name>
</gene>
<dbReference type="PANTHER" id="PTHR21268">
    <property type="entry name" value="NADH DEHYDROGENASE [UBIQUINONE] IRON-SULFUR PROTEIN 5"/>
    <property type="match status" value="1"/>
</dbReference>
<evidence type="ECO:0000256" key="3">
    <source>
        <dbReference type="ARBA" id="ARBA00004637"/>
    </source>
</evidence>
<evidence type="ECO:0000256" key="7">
    <source>
        <dbReference type="ARBA" id="ARBA00022792"/>
    </source>
</evidence>
<comment type="function">
    <text evidence="1">Accessory subunit of the mitochondrial membrane respiratory chain NADH dehydrogenase (Complex I), that is believed not to be involved in catalysis. Complex I functions in the transfer of electrons from NADH to the respiratory chain. The immediate electron acceptor for the enzyme is believed to be ubiquinone.</text>
</comment>
<evidence type="ECO:0000256" key="8">
    <source>
        <dbReference type="ARBA" id="ARBA00022982"/>
    </source>
</evidence>
<organism evidence="14">
    <name type="scientific">Arion vulgaris</name>
    <dbReference type="NCBI Taxonomy" id="1028688"/>
    <lineage>
        <taxon>Eukaryota</taxon>
        <taxon>Metazoa</taxon>
        <taxon>Spiralia</taxon>
        <taxon>Lophotrochozoa</taxon>
        <taxon>Mollusca</taxon>
        <taxon>Gastropoda</taxon>
        <taxon>Heterobranchia</taxon>
        <taxon>Euthyneura</taxon>
        <taxon>Panpulmonata</taxon>
        <taxon>Eupulmonata</taxon>
        <taxon>Stylommatophora</taxon>
        <taxon>Helicina</taxon>
        <taxon>Arionoidea</taxon>
        <taxon>Arionidae</taxon>
        <taxon>Arion</taxon>
    </lineage>
</organism>
<evidence type="ECO:0000313" key="14">
    <source>
        <dbReference type="EMBL" id="CEK79828.1"/>
    </source>
</evidence>
<dbReference type="GO" id="GO:0005758">
    <property type="term" value="C:mitochondrial intermembrane space"/>
    <property type="evidence" value="ECO:0007669"/>
    <property type="project" value="UniProtKB-SubCell"/>
</dbReference>
<keyword evidence="9" id="KW-0496">Mitochondrion</keyword>
<feature type="region of interest" description="Disordered" evidence="13">
    <location>
        <begin position="75"/>
        <end position="96"/>
    </location>
</feature>
<comment type="similarity">
    <text evidence="4">Belongs to the complex I NDUFS5 subunit family.</text>
</comment>
<sequence>MIIPTIYTPLTKKLAVLDVTQGGRCGAQYMDFIRCASVVGRYRADYDCYKELADFRECTINDKQIKRCRIMEQERKRQNRPPIEALGKDIPEKYHI</sequence>
<comment type="subcellular location">
    <subcellularLocation>
        <location evidence="3">Mitochondrion inner membrane</location>
        <topology evidence="3">Peripheral membrane protein</topology>
    </subcellularLocation>
    <subcellularLocation>
        <location evidence="2">Mitochondrion intermembrane space</location>
    </subcellularLocation>
</comment>
<evidence type="ECO:0000256" key="9">
    <source>
        <dbReference type="ARBA" id="ARBA00023128"/>
    </source>
</evidence>
<evidence type="ECO:0000256" key="4">
    <source>
        <dbReference type="ARBA" id="ARBA00007372"/>
    </source>
</evidence>
<feature type="compositionally biased region" description="Basic and acidic residues" evidence="13">
    <location>
        <begin position="86"/>
        <end position="96"/>
    </location>
</feature>
<evidence type="ECO:0000313" key="15">
    <source>
        <dbReference type="EMBL" id="CEK79830.1"/>
    </source>
</evidence>
<dbReference type="AlphaFoldDB" id="A0A0B7AGB1"/>
<dbReference type="InterPro" id="IPR019342">
    <property type="entry name" value="NADH_UbQ_OxRdtase_FeS-su5"/>
</dbReference>
<dbReference type="EMBL" id="HACG01032963">
    <property type="protein sequence ID" value="CEK79828.1"/>
    <property type="molecule type" value="Transcribed_RNA"/>
</dbReference>
<name>A0A0B7AGB1_9EUPU</name>
<dbReference type="Pfam" id="PF10200">
    <property type="entry name" value="Ndufs5"/>
    <property type="match status" value="1"/>
</dbReference>
<reference evidence="14" key="1">
    <citation type="submission" date="2014-12" db="EMBL/GenBank/DDBJ databases">
        <title>Insight into the proteome of Arion vulgaris.</title>
        <authorList>
            <person name="Aradska J."/>
            <person name="Bulat T."/>
            <person name="Smidak R."/>
            <person name="Sarate P."/>
            <person name="Gangsoo J."/>
            <person name="Sialana F."/>
            <person name="Bilban M."/>
            <person name="Lubec G."/>
        </authorList>
    </citation>
    <scope>NUCLEOTIDE SEQUENCE</scope>
    <source>
        <tissue evidence="14">Skin</tissue>
    </source>
</reference>
<proteinExistence type="inferred from homology"/>
<protein>
    <submittedName>
        <fullName evidence="14">Uncharacterized protein</fullName>
    </submittedName>
</protein>
<dbReference type="PANTHER" id="PTHR21268:SF2">
    <property type="entry name" value="NADH DEHYDROGENASE [UBIQUINONE] IRON-SULFUR PROTEIN 5"/>
    <property type="match status" value="1"/>
</dbReference>
<accession>A0A0B7AGB1</accession>
<evidence type="ECO:0000256" key="11">
    <source>
        <dbReference type="ARBA" id="ARBA00023157"/>
    </source>
</evidence>
<evidence type="ECO:0000256" key="5">
    <source>
        <dbReference type="ARBA" id="ARBA00022448"/>
    </source>
</evidence>
<keyword evidence="10" id="KW-0472">Membrane</keyword>
<evidence type="ECO:0000256" key="2">
    <source>
        <dbReference type="ARBA" id="ARBA00004569"/>
    </source>
</evidence>
<keyword evidence="11 12" id="KW-1015">Disulfide bond</keyword>
<dbReference type="EMBL" id="HACG01032965">
    <property type="protein sequence ID" value="CEK79830.1"/>
    <property type="molecule type" value="Transcribed_RNA"/>
</dbReference>
<evidence type="ECO:0000256" key="6">
    <source>
        <dbReference type="ARBA" id="ARBA00022660"/>
    </source>
</evidence>
<feature type="disulfide bond" evidence="12">
    <location>
        <begin position="35"/>
        <end position="48"/>
    </location>
</feature>